<organism evidence="1 2">
    <name type="scientific">Burkholderia pseudomallei</name>
    <name type="common">Pseudomonas pseudomallei</name>
    <dbReference type="NCBI Taxonomy" id="28450"/>
    <lineage>
        <taxon>Bacteria</taxon>
        <taxon>Pseudomonadati</taxon>
        <taxon>Pseudomonadota</taxon>
        <taxon>Betaproteobacteria</taxon>
        <taxon>Burkholderiales</taxon>
        <taxon>Burkholderiaceae</taxon>
        <taxon>Burkholderia</taxon>
        <taxon>pseudomallei group</taxon>
    </lineage>
</organism>
<proteinExistence type="predicted"/>
<name>A0AAX0UI77_BURPE</name>
<gene>
    <name evidence="1" type="ORF">CWD88_01450</name>
</gene>
<protein>
    <submittedName>
        <fullName evidence="1">Peptide synthase</fullName>
    </submittedName>
</protein>
<dbReference type="AlphaFoldDB" id="A0AAX0UI77"/>
<reference evidence="1 2" key="1">
    <citation type="submission" date="2017-11" db="EMBL/GenBank/DDBJ databases">
        <title>Molecular characterization of Burkholderia pseudomallei and closely related isolates from Vietnam.</title>
        <authorList>
            <person name="Ustinov D.V."/>
            <person name="Antonov A.S."/>
            <person name="Avdusheva E.F."/>
            <person name="Shpak I.M."/>
            <person name="Zakharova I.B."/>
            <person name="Thi L.A."/>
            <person name="Teteryatnikova N."/>
            <person name="Lopasteyskaya Y.A."/>
            <person name="Kuzyutina J.A."/>
            <person name="Ngo T.N."/>
            <person name="Victorov D.V."/>
        </authorList>
    </citation>
    <scope>NUCLEOTIDE SEQUENCE [LARGE SCALE GENOMIC DNA]</scope>
    <source>
        <strain evidence="1 2">V1512</strain>
    </source>
</reference>
<evidence type="ECO:0000313" key="2">
    <source>
        <dbReference type="Proteomes" id="UP000231878"/>
    </source>
</evidence>
<evidence type="ECO:0000313" key="1">
    <source>
        <dbReference type="EMBL" id="PJO67969.1"/>
    </source>
</evidence>
<dbReference type="Proteomes" id="UP000231878">
    <property type="component" value="Unassembled WGS sequence"/>
</dbReference>
<comment type="caution">
    <text evidence="1">The sequence shown here is derived from an EMBL/GenBank/DDBJ whole genome shotgun (WGS) entry which is preliminary data.</text>
</comment>
<accession>A0AAX0UI77</accession>
<sequence length="58" mass="6793">METDRTDAIANQVESKGANPSLSYWGGIERHPVRKIWTLTRILRPIRFCPDTFSQIYR</sequence>
<dbReference type="EMBL" id="PHRB01000001">
    <property type="protein sequence ID" value="PJO67969.1"/>
    <property type="molecule type" value="Genomic_DNA"/>
</dbReference>